<protein>
    <recommendedName>
        <fullName evidence="5">DUF1697 domain-containing protein</fullName>
    </recommendedName>
</protein>
<evidence type="ECO:0008006" key="5">
    <source>
        <dbReference type="Google" id="ProtNLM"/>
    </source>
</evidence>
<reference evidence="2 3" key="3">
    <citation type="submission" date="2019-06" db="EMBL/GenBank/DDBJ databases">
        <authorList>
            <person name="Le Quere A."/>
            <person name="Colella S."/>
        </authorList>
    </citation>
    <scope>NUCLEOTIDE SEQUENCE [LARGE SCALE GENOMIC DNA]</scope>
    <source>
        <strain evidence="2">EmedicaeMD41</strain>
    </source>
</reference>
<dbReference type="GeneID" id="61612163"/>
<dbReference type="EMBL" id="NBUC01000126">
    <property type="protein sequence ID" value="PLT97820.1"/>
    <property type="molecule type" value="Genomic_DNA"/>
</dbReference>
<dbReference type="Proteomes" id="UP001190825">
    <property type="component" value="Unassembled WGS sequence"/>
</dbReference>
<proteinExistence type="predicted"/>
<gene>
    <name evidence="1" type="ORF">BMJ33_25055</name>
    <name evidence="2" type="ORF">EMEDMD4_130035</name>
</gene>
<dbReference type="Proteomes" id="UP000507954">
    <property type="component" value="Unassembled WGS sequence"/>
</dbReference>
<evidence type="ECO:0000313" key="1">
    <source>
        <dbReference type="EMBL" id="PLT97820.1"/>
    </source>
</evidence>
<evidence type="ECO:0000313" key="2">
    <source>
        <dbReference type="EMBL" id="VTZ59984.1"/>
    </source>
</evidence>
<dbReference type="EMBL" id="CABFNB010000035">
    <property type="protein sequence ID" value="VTZ59984.1"/>
    <property type="molecule type" value="Genomic_DNA"/>
</dbReference>
<dbReference type="InterPro" id="IPR012545">
    <property type="entry name" value="DUF1697"/>
</dbReference>
<keyword evidence="4" id="KW-1185">Reference proteome</keyword>
<accession>A0A508WRF1</accession>
<evidence type="ECO:0000313" key="4">
    <source>
        <dbReference type="Proteomes" id="UP001190825"/>
    </source>
</evidence>
<dbReference type="AlphaFoldDB" id="A0A508WRF1"/>
<reference evidence="1 4" key="2">
    <citation type="journal article" date="2018" name="FEMS Microbiol. Ecol.">
        <title>Co-invading symbiotic mutualists of Medicago polymorpha retain high ancestral diversity and contain diverse accessory genomes.</title>
        <authorList>
            <person name="Porter S.S."/>
            <person name="Faber-Hammond J.J."/>
            <person name="Friesen M.L."/>
        </authorList>
    </citation>
    <scope>NUCLEOTIDE SEQUENCE [LARGE SCALE GENOMIC DNA]</scope>
    <source>
        <strain evidence="1 4">Str16</strain>
    </source>
</reference>
<organism evidence="2 3">
    <name type="scientific">Sinorhizobium medicae</name>
    <dbReference type="NCBI Taxonomy" id="110321"/>
    <lineage>
        <taxon>Bacteria</taxon>
        <taxon>Pseudomonadati</taxon>
        <taxon>Pseudomonadota</taxon>
        <taxon>Alphaproteobacteria</taxon>
        <taxon>Hyphomicrobiales</taxon>
        <taxon>Rhizobiaceae</taxon>
        <taxon>Sinorhizobium/Ensifer group</taxon>
        <taxon>Sinorhizobium</taxon>
    </lineage>
</organism>
<reference evidence="1" key="1">
    <citation type="submission" date="2017-04" db="EMBL/GenBank/DDBJ databases">
        <authorList>
            <person name="Porter S."/>
            <person name="Friesen M.L."/>
            <person name="Faber-Hammond J."/>
        </authorList>
    </citation>
    <scope>NUCLEOTIDE SEQUENCE</scope>
    <source>
        <strain evidence="1">Str16</strain>
    </source>
</reference>
<dbReference type="SUPFAM" id="SSF160379">
    <property type="entry name" value="SP0830-like"/>
    <property type="match status" value="1"/>
</dbReference>
<dbReference type="Gene3D" id="3.30.70.1280">
    <property type="entry name" value="SP0830-like domains"/>
    <property type="match status" value="1"/>
</dbReference>
<dbReference type="Pfam" id="PF08002">
    <property type="entry name" value="DUF1697"/>
    <property type="match status" value="1"/>
</dbReference>
<dbReference type="PANTHER" id="PTHR36439">
    <property type="entry name" value="BLL4334 PROTEIN"/>
    <property type="match status" value="1"/>
</dbReference>
<name>A0A508WRF1_9HYPH</name>
<sequence>MRTYIALLHSIVLGEGRRVVMSDLKEVAEGLGYKRPRTLVATGNLLFEAPVKPLVEIETELERAFEKAFGRHVDIILRFAEDWVRLADGNPFLPESEKDPSNVHVRVMRSPLEIEVQGKLVGYCSRGERVAIVGGDLWIDFAGRASGSKLLGALTTRRLGIGTLRNWNTVRGLRRMAGG</sequence>
<dbReference type="PIRSF" id="PIRSF008502">
    <property type="entry name" value="UCP008502"/>
    <property type="match status" value="1"/>
</dbReference>
<evidence type="ECO:0000313" key="3">
    <source>
        <dbReference type="Proteomes" id="UP000507954"/>
    </source>
</evidence>
<dbReference type="RefSeq" id="WP_011975230.1">
    <property type="nucleotide sequence ID" value="NZ_ATYC01000022.1"/>
</dbReference>
<dbReference type="OMA" id="CTWMALC"/>
<dbReference type="PANTHER" id="PTHR36439:SF1">
    <property type="entry name" value="DUF1697 DOMAIN-CONTAINING PROTEIN"/>
    <property type="match status" value="1"/>
</dbReference>